<gene>
    <name evidence="2" type="ORF">GRF59_15175</name>
</gene>
<accession>A0A7X3LIU7</accession>
<reference evidence="2 3" key="1">
    <citation type="submission" date="2019-12" db="EMBL/GenBank/DDBJ databases">
        <title>Paenibacillus sp. nov., an endophytic bacterium isolated from the stem of Dendrobium.</title>
        <authorList>
            <person name="Zhao R."/>
        </authorList>
    </citation>
    <scope>NUCLEOTIDE SEQUENCE [LARGE SCALE GENOMIC DNA]</scope>
    <source>
        <strain evidence="2 3">HJL G12</strain>
    </source>
</reference>
<dbReference type="AlphaFoldDB" id="A0A7X3LIU7"/>
<organism evidence="2 3">
    <name type="scientific">Paenibacillus dendrobii</name>
    <dbReference type="NCBI Taxonomy" id="2691084"/>
    <lineage>
        <taxon>Bacteria</taxon>
        <taxon>Bacillati</taxon>
        <taxon>Bacillota</taxon>
        <taxon>Bacilli</taxon>
        <taxon>Bacillales</taxon>
        <taxon>Paenibacillaceae</taxon>
        <taxon>Paenibacillus</taxon>
    </lineage>
</organism>
<evidence type="ECO:0000313" key="2">
    <source>
        <dbReference type="EMBL" id="MWV44963.1"/>
    </source>
</evidence>
<dbReference type="Proteomes" id="UP000460318">
    <property type="component" value="Unassembled WGS sequence"/>
</dbReference>
<evidence type="ECO:0000256" key="1">
    <source>
        <dbReference type="SAM" id="Coils"/>
    </source>
</evidence>
<feature type="coiled-coil region" evidence="1">
    <location>
        <begin position="411"/>
        <end position="445"/>
    </location>
</feature>
<evidence type="ECO:0000313" key="3">
    <source>
        <dbReference type="Proteomes" id="UP000460318"/>
    </source>
</evidence>
<sequence length="536" mass="61593">MYEKMLRFDVHISDVEKINPLFSKCKIRVLYAGLNRNNSYLSRKSIEEALPSMFNIPIVGEFEQETENFGGHGGAIDVSGDKPKWINTTVPYGLVPESANIYWEEVEEKDGSINEYLVVDNAFLWTGRYPEAQMLIGQQFNQSMEIEIQKGNYSNINGQKTYEVEKFLFSALCILGIDKESDPSGHVEPCFESASIVAYQLDKDKFKDDFQRMLKELKFSLNESSSSEVKINDSQGGNKVEEILKMLEPYSLTLEDLQAKGINHEDFSLEELEDKVKTEFTVADEGSPSENKTPNTFTLTGSQLFEEVSREISNFGSIVDEYWGFEYPKYALVDIDTEKSHVIAYDYEKWYTVGFSYSVTGDKVSIDQASMQRFKVNYVPMDLSTESPTLFSESIKNFANQIKSHSEERTKNRFESQLSDKDQEIESLNQTYKQLQEEFSKVSSEYSTKLQKEREDVENALFSSFANELSEEEMKPVKESKEQFTLEQIEEKLFTLVGKKKAKLNFSIETKPVIDIEIKNEKVKKSGKSYDVLFED</sequence>
<comment type="caution">
    <text evidence="2">The sequence shown here is derived from an EMBL/GenBank/DDBJ whole genome shotgun (WGS) entry which is preliminary data.</text>
</comment>
<keyword evidence="1" id="KW-0175">Coiled coil</keyword>
<dbReference type="RefSeq" id="WP_160498569.1">
    <property type="nucleotide sequence ID" value="NZ_WUBI01000002.1"/>
</dbReference>
<dbReference type="EMBL" id="WUBI01000002">
    <property type="protein sequence ID" value="MWV44963.1"/>
    <property type="molecule type" value="Genomic_DNA"/>
</dbReference>
<proteinExistence type="predicted"/>
<protein>
    <submittedName>
        <fullName evidence="2">Uncharacterized protein</fullName>
    </submittedName>
</protein>
<name>A0A7X3LIU7_9BACL</name>
<keyword evidence="3" id="KW-1185">Reference proteome</keyword>